<keyword evidence="1" id="KW-0812">Transmembrane</keyword>
<dbReference type="Pfam" id="PF13181">
    <property type="entry name" value="TPR_8"/>
    <property type="match status" value="2"/>
</dbReference>
<organism evidence="3 4">
    <name type="scientific">Alishewanella maricola</name>
    <dbReference type="NCBI Taxonomy" id="2795740"/>
    <lineage>
        <taxon>Bacteria</taxon>
        <taxon>Pseudomonadati</taxon>
        <taxon>Pseudomonadota</taxon>
        <taxon>Gammaproteobacteria</taxon>
        <taxon>Alteromonadales</taxon>
        <taxon>Alteromonadaceae</taxon>
        <taxon>Alishewanella</taxon>
    </lineage>
</organism>
<feature type="transmembrane region" description="Helical" evidence="1">
    <location>
        <begin position="428"/>
        <end position="448"/>
    </location>
</feature>
<dbReference type="InterPro" id="IPR019734">
    <property type="entry name" value="TPR_rpt"/>
</dbReference>
<gene>
    <name evidence="3" type="ORF">JAO78_012745</name>
</gene>
<feature type="signal peptide" evidence="2">
    <location>
        <begin position="1"/>
        <end position="18"/>
    </location>
</feature>
<feature type="chain" id="PRO_5045090265" evidence="2">
    <location>
        <begin position="19"/>
        <end position="467"/>
    </location>
</feature>
<evidence type="ECO:0000256" key="2">
    <source>
        <dbReference type="SAM" id="SignalP"/>
    </source>
</evidence>
<dbReference type="Proteomes" id="UP000633814">
    <property type="component" value="Unassembled WGS sequence"/>
</dbReference>
<accession>A0ABS8C5S5</accession>
<keyword evidence="4" id="KW-1185">Reference proteome</keyword>
<evidence type="ECO:0000313" key="4">
    <source>
        <dbReference type="Proteomes" id="UP000633814"/>
    </source>
</evidence>
<protein>
    <submittedName>
        <fullName evidence="3">Diguanylate cyclase</fullName>
    </submittedName>
</protein>
<name>A0ABS8C5S5_9ALTE</name>
<dbReference type="InterPro" id="IPR011990">
    <property type="entry name" value="TPR-like_helical_dom_sf"/>
</dbReference>
<reference evidence="3 4" key="1">
    <citation type="submission" date="2021-10" db="EMBL/GenBank/DDBJ databases">
        <title>Alishewanella koreense sp. nov. isolated from seawater of southwestern coast in South Korea and the proposal for the reclassification of Rheinheimera perlucida and Rheinheimera tuosuensis as Arsukibacterium perlucida and Arsukibacterium tuosuensis.</title>
        <authorList>
            <person name="Kim K.H."/>
            <person name="Ruan W."/>
            <person name="Kim K.R."/>
            <person name="Baek J.H."/>
            <person name="Jeon C.O."/>
        </authorList>
    </citation>
    <scope>NUCLEOTIDE SEQUENCE [LARGE SCALE GENOMIC DNA]</scope>
    <source>
        <strain evidence="3 4">16-MA</strain>
    </source>
</reference>
<sequence>MKKLLVILLWCWVSLGHAESLPDDVPEWLQQVAAEKNRAPEQMLEILTANQAQFANLSAVAQAYWLNHQATILSHLGRFQEQQAVAEQGIALLKDNPSSLYAELSYELGFAFEMKLALADAMKWYQKGVATAMAVENERLRLRGLINISAVDSLQNRTHQALQNLQDIYARATQLKDKELLAEVNAQLGLLYSNLSYEQDAQEFLEQALVLYEELGWHKNRVTVLYNLARNYSYLEDFELALQSFERMLQSALKEQDILNLYYAYNGLAITSNEMDKPQVALNYMEKAEEYLAVIHSDYYLASHHYEKALIYQNLQQNTQAMQQLLLAEQYVQTAENSGSGNMLLSFQLLKAELLADQGQYERAFQTMRLFVRGFQQFRDKENELEIAKMRLSFEAEREQVQQNMLEQEYQLNALRLAEVERNRVMQWLWLGMAATLGLFILVVVLLLRRTRSAKATPSSPTRQDQA</sequence>
<proteinExistence type="predicted"/>
<dbReference type="SUPFAM" id="SSF48452">
    <property type="entry name" value="TPR-like"/>
    <property type="match status" value="2"/>
</dbReference>
<keyword evidence="2" id="KW-0732">Signal</keyword>
<dbReference type="EMBL" id="JAEINI020000009">
    <property type="protein sequence ID" value="MCB5227680.1"/>
    <property type="molecule type" value="Genomic_DNA"/>
</dbReference>
<keyword evidence="1" id="KW-1133">Transmembrane helix</keyword>
<dbReference type="Gene3D" id="1.25.40.10">
    <property type="entry name" value="Tetratricopeptide repeat domain"/>
    <property type="match status" value="1"/>
</dbReference>
<comment type="caution">
    <text evidence="3">The sequence shown here is derived from an EMBL/GenBank/DDBJ whole genome shotgun (WGS) entry which is preliminary data.</text>
</comment>
<evidence type="ECO:0000313" key="3">
    <source>
        <dbReference type="EMBL" id="MCB5227680.1"/>
    </source>
</evidence>
<dbReference type="RefSeq" id="WP_226751743.1">
    <property type="nucleotide sequence ID" value="NZ_JAEINI020000009.1"/>
</dbReference>
<keyword evidence="1" id="KW-0472">Membrane</keyword>
<evidence type="ECO:0000256" key="1">
    <source>
        <dbReference type="SAM" id="Phobius"/>
    </source>
</evidence>